<proteinExistence type="predicted"/>
<protein>
    <submittedName>
        <fullName evidence="1">Uncharacterized protein</fullName>
    </submittedName>
</protein>
<dbReference type="Proteomes" id="UP000633035">
    <property type="component" value="Unassembled WGS sequence"/>
</dbReference>
<organism evidence="1 2">
    <name type="scientific">Listeria ivanovii subsp. londoniensis</name>
    <dbReference type="NCBI Taxonomy" id="202752"/>
    <lineage>
        <taxon>Bacteria</taxon>
        <taxon>Bacillati</taxon>
        <taxon>Bacillota</taxon>
        <taxon>Bacilli</taxon>
        <taxon>Bacillales</taxon>
        <taxon>Listeriaceae</taxon>
        <taxon>Listeria</taxon>
    </lineage>
</organism>
<evidence type="ECO:0000313" key="2">
    <source>
        <dbReference type="Proteomes" id="UP000633035"/>
    </source>
</evidence>
<keyword evidence="2" id="KW-1185">Reference proteome</keyword>
<gene>
    <name evidence="1" type="ORF">JI642_12545</name>
</gene>
<dbReference type="RefSeq" id="WP_200289167.1">
    <property type="nucleotide sequence ID" value="NZ_JAENOF010000018.1"/>
</dbReference>
<accession>A0ABS1G7Q0</accession>
<evidence type="ECO:0000313" key="1">
    <source>
        <dbReference type="EMBL" id="MBK1962927.1"/>
    </source>
</evidence>
<comment type="caution">
    <text evidence="1">The sequence shown here is derived from an EMBL/GenBank/DDBJ whole genome shotgun (WGS) entry which is preliminary data.</text>
</comment>
<sequence>MQFWAMGEIFQQGNKAPMLDDPTTFTMYIEKDNHGDYKATEDTMNDVYSGSKQDTYEDGK</sequence>
<reference evidence="1 2" key="1">
    <citation type="submission" date="2021-01" db="EMBL/GenBank/DDBJ databases">
        <title>Listeria ivanovii strains from Norway.</title>
        <authorList>
            <person name="Fagerlund A."/>
        </authorList>
    </citation>
    <scope>NUCLEOTIDE SEQUENCE [LARGE SCALE GENOMIC DNA]</scope>
    <source>
        <strain evidence="1 2">MF6989</strain>
    </source>
</reference>
<dbReference type="EMBL" id="JAENOF010000018">
    <property type="protein sequence ID" value="MBK1962927.1"/>
    <property type="molecule type" value="Genomic_DNA"/>
</dbReference>
<name>A0ABS1G7Q0_LISIV</name>